<dbReference type="Pfam" id="PF09557">
    <property type="entry name" value="DUF2382"/>
    <property type="match status" value="1"/>
</dbReference>
<dbReference type="InterPro" id="IPR019060">
    <property type="entry name" value="DUF2382"/>
</dbReference>
<dbReference type="EMBL" id="QYBB01000014">
    <property type="protein sequence ID" value="RYC31387.1"/>
    <property type="molecule type" value="Genomic_DNA"/>
</dbReference>
<name>A0A4Q2U8I7_9HYPH</name>
<comment type="caution">
    <text evidence="2">The sequence shown here is derived from an EMBL/GenBank/DDBJ whole genome shotgun (WGS) entry which is preliminary data.</text>
</comment>
<dbReference type="Pfam" id="PF09939">
    <property type="entry name" value="DUF2171"/>
    <property type="match status" value="1"/>
</dbReference>
<feature type="domain" description="DUF2382" evidence="1">
    <location>
        <begin position="155"/>
        <end position="264"/>
    </location>
</feature>
<gene>
    <name evidence="2" type="ORF">D3273_13435</name>
</gene>
<keyword evidence="3" id="KW-1185">Reference proteome</keyword>
<organism evidence="2 3">
    <name type="scientific">Lichenibacterium minor</name>
    <dbReference type="NCBI Taxonomy" id="2316528"/>
    <lineage>
        <taxon>Bacteria</taxon>
        <taxon>Pseudomonadati</taxon>
        <taxon>Pseudomonadota</taxon>
        <taxon>Alphaproteobacteria</taxon>
        <taxon>Hyphomicrobiales</taxon>
        <taxon>Lichenihabitantaceae</taxon>
        <taxon>Lichenibacterium</taxon>
    </lineage>
</organism>
<proteinExistence type="predicted"/>
<dbReference type="InterPro" id="IPR018684">
    <property type="entry name" value="DUF2171"/>
</dbReference>
<evidence type="ECO:0000259" key="1">
    <source>
        <dbReference type="Pfam" id="PF09557"/>
    </source>
</evidence>
<accession>A0A4Q2U8I7</accession>
<dbReference type="InterPro" id="IPR052967">
    <property type="entry name" value="Stress_Response_Assoc"/>
</dbReference>
<protein>
    <submittedName>
        <fullName evidence="2">DUF2382 domain-containing protein</fullName>
    </submittedName>
</protein>
<reference evidence="2 3" key="2">
    <citation type="submission" date="2019-02" db="EMBL/GenBank/DDBJ databases">
        <title>'Lichenibacterium ramalinii' gen. nov. sp. nov., 'Lichenibacterium minor' gen. nov. sp. nov.</title>
        <authorList>
            <person name="Pankratov T."/>
        </authorList>
    </citation>
    <scope>NUCLEOTIDE SEQUENCE [LARGE SCALE GENOMIC DNA]</scope>
    <source>
        <strain evidence="2 3">RmlP026</strain>
    </source>
</reference>
<dbReference type="AlphaFoldDB" id="A0A4Q2U8I7"/>
<reference evidence="2 3" key="1">
    <citation type="submission" date="2018-12" db="EMBL/GenBank/DDBJ databases">
        <authorList>
            <person name="Grouzdev D.S."/>
            <person name="Krutkina M.S."/>
        </authorList>
    </citation>
    <scope>NUCLEOTIDE SEQUENCE [LARGE SCALE GENOMIC DNA]</scope>
    <source>
        <strain evidence="2 3">RmlP026</strain>
    </source>
</reference>
<evidence type="ECO:0000313" key="2">
    <source>
        <dbReference type="EMBL" id="RYC31387.1"/>
    </source>
</evidence>
<dbReference type="OrthoDB" id="7204249at2"/>
<dbReference type="PANTHER" id="PTHR38463">
    <property type="entry name" value="STRESS RESPONSE PROTEIN YSNF"/>
    <property type="match status" value="1"/>
</dbReference>
<dbReference type="PANTHER" id="PTHR38463:SF1">
    <property type="entry name" value="STRESS RESPONSE PROTEIN YSNF"/>
    <property type="match status" value="1"/>
</dbReference>
<evidence type="ECO:0000313" key="3">
    <source>
        <dbReference type="Proteomes" id="UP000290759"/>
    </source>
</evidence>
<dbReference type="Proteomes" id="UP000290759">
    <property type="component" value="Unassembled WGS sequence"/>
</dbReference>
<dbReference type="RefSeq" id="WP_129227369.1">
    <property type="nucleotide sequence ID" value="NZ_QYBB01000014.1"/>
</dbReference>
<sequence>MANHSITAVFDTRSHADQAVAELKSSGVPASDITLLPAEGEALGSAATGGVSFWGSLEQLFSGTEDRATYAESIRRGGITLTVRADEDRLDGIVDVLERHGSVDLDERERSWRSEGWTGAAENAAGMTVAGRTPLAPMSRLSTRAAERGDEDVVQVVEERLDVDKRVVSRGKVRLHSYVVESQVSEDVTLRVETVSIDRYSIDRPVAALGAEAFWERTIELEEFAEEAVVAKSARVVEEIGIHKEAADRIETINETLRKTVVDIDDARTGGTVTGALGRFAAEIRNGMEVVGSDGIHVGTVDYMNGGRIKLKKADVAVGGEHHYLTHDIVQSVAGKVMLAVTAAKAEARLEPSYDSNQSDVAPAIALHDEPIFDFAAEAKRLDVALGTATSREDAMRTLQRIAADATDIFSEKSEALSFLTEKPLDEEGRDGVTLLMERGLPSIISRLDDIRFGFQG</sequence>